<dbReference type="PROSITE" id="PS51194">
    <property type="entry name" value="HELICASE_CTER"/>
    <property type="match status" value="1"/>
</dbReference>
<dbReference type="SMART" id="SM00487">
    <property type="entry name" value="DEXDc"/>
    <property type="match status" value="1"/>
</dbReference>
<dbReference type="InterPro" id="IPR002464">
    <property type="entry name" value="DNA/RNA_helicase_DEAH_CS"/>
</dbReference>
<dbReference type="GO" id="GO:0006397">
    <property type="term" value="P:mRNA processing"/>
    <property type="evidence" value="ECO:0007669"/>
    <property type="project" value="UniProtKB-KW"/>
</dbReference>
<feature type="region of interest" description="Disordered" evidence="8">
    <location>
        <begin position="111"/>
        <end position="193"/>
    </location>
</feature>
<feature type="compositionally biased region" description="Basic and acidic residues" evidence="8">
    <location>
        <begin position="137"/>
        <end position="193"/>
    </location>
</feature>
<evidence type="ECO:0000259" key="10">
    <source>
        <dbReference type="PROSITE" id="PS51194"/>
    </source>
</evidence>
<dbReference type="GO" id="GO:0005524">
    <property type="term" value="F:ATP binding"/>
    <property type="evidence" value="ECO:0007669"/>
    <property type="project" value="UniProtKB-KW"/>
</dbReference>
<evidence type="ECO:0000256" key="4">
    <source>
        <dbReference type="ARBA" id="ARBA00022801"/>
    </source>
</evidence>
<name>A0A7M5UD86_9CNID</name>
<keyword evidence="2" id="KW-0507">mRNA processing</keyword>
<evidence type="ECO:0000256" key="8">
    <source>
        <dbReference type="SAM" id="MobiDB-lite"/>
    </source>
</evidence>
<dbReference type="EnsemblMetazoa" id="CLYHEMT009143.1">
    <property type="protein sequence ID" value="CLYHEMP009143.1"/>
    <property type="gene ID" value="CLYHEMG009143"/>
</dbReference>
<keyword evidence="3" id="KW-0547">Nucleotide-binding</keyword>
<feature type="compositionally biased region" description="Basic residues" evidence="8">
    <location>
        <begin position="111"/>
        <end position="126"/>
    </location>
</feature>
<dbReference type="SUPFAM" id="SSF52540">
    <property type="entry name" value="P-loop containing nucleoside triphosphate hydrolases"/>
    <property type="match status" value="1"/>
</dbReference>
<reference evidence="11" key="1">
    <citation type="submission" date="2021-01" db="UniProtKB">
        <authorList>
            <consortium name="EnsemblMetazoa"/>
        </authorList>
    </citation>
    <scope>IDENTIFICATION</scope>
</reference>
<accession>A0A7M5UD86</accession>
<dbReference type="EC" id="3.6.4.13" evidence="1"/>
<feature type="domain" description="Helicase ATP-binding" evidence="9">
    <location>
        <begin position="378"/>
        <end position="542"/>
    </location>
</feature>
<dbReference type="InterPro" id="IPR027417">
    <property type="entry name" value="P-loop_NTPase"/>
</dbReference>
<evidence type="ECO:0000256" key="6">
    <source>
        <dbReference type="ARBA" id="ARBA00023187"/>
    </source>
</evidence>
<dbReference type="GO" id="GO:0008380">
    <property type="term" value="P:RNA splicing"/>
    <property type="evidence" value="ECO:0007669"/>
    <property type="project" value="UniProtKB-KW"/>
</dbReference>
<evidence type="ECO:0000259" key="9">
    <source>
        <dbReference type="PROSITE" id="PS51192"/>
    </source>
</evidence>
<dbReference type="Gene3D" id="3.40.50.300">
    <property type="entry name" value="P-loop containing nucleotide triphosphate hydrolases"/>
    <property type="match status" value="2"/>
</dbReference>
<dbReference type="GO" id="GO:0016787">
    <property type="term" value="F:hydrolase activity"/>
    <property type="evidence" value="ECO:0007669"/>
    <property type="project" value="UniProtKB-KW"/>
</dbReference>
<comment type="catalytic activity">
    <reaction evidence="7">
        <text>ATP + H2O = ADP + phosphate + H(+)</text>
        <dbReference type="Rhea" id="RHEA:13065"/>
        <dbReference type="ChEBI" id="CHEBI:15377"/>
        <dbReference type="ChEBI" id="CHEBI:15378"/>
        <dbReference type="ChEBI" id="CHEBI:30616"/>
        <dbReference type="ChEBI" id="CHEBI:43474"/>
        <dbReference type="ChEBI" id="CHEBI:456216"/>
        <dbReference type="EC" id="3.6.4.13"/>
    </reaction>
</comment>
<evidence type="ECO:0000256" key="3">
    <source>
        <dbReference type="ARBA" id="ARBA00022741"/>
    </source>
</evidence>
<dbReference type="GO" id="GO:0071013">
    <property type="term" value="C:catalytic step 2 spliceosome"/>
    <property type="evidence" value="ECO:0007669"/>
    <property type="project" value="TreeGrafter"/>
</dbReference>
<dbReference type="FunFam" id="3.40.50.300:FF:000594">
    <property type="entry name" value="Pre-mRNA-splicing factor ATP-dependent RNA helicase"/>
    <property type="match status" value="1"/>
</dbReference>
<evidence type="ECO:0000256" key="2">
    <source>
        <dbReference type="ARBA" id="ARBA00022664"/>
    </source>
</evidence>
<dbReference type="Pfam" id="PF00270">
    <property type="entry name" value="DEAD"/>
    <property type="match status" value="1"/>
</dbReference>
<dbReference type="InterPro" id="IPR011545">
    <property type="entry name" value="DEAD/DEAH_box_helicase_dom"/>
</dbReference>
<evidence type="ECO:0000313" key="11">
    <source>
        <dbReference type="EnsemblMetazoa" id="CLYHEMP009143.1"/>
    </source>
</evidence>
<dbReference type="Proteomes" id="UP000594262">
    <property type="component" value="Unplaced"/>
</dbReference>
<dbReference type="GO" id="GO:0003724">
    <property type="term" value="F:RNA helicase activity"/>
    <property type="evidence" value="ECO:0007669"/>
    <property type="project" value="UniProtKB-EC"/>
</dbReference>
<keyword evidence="12" id="KW-1185">Reference proteome</keyword>
<organism evidence="11 12">
    <name type="scientific">Clytia hemisphaerica</name>
    <dbReference type="NCBI Taxonomy" id="252671"/>
    <lineage>
        <taxon>Eukaryota</taxon>
        <taxon>Metazoa</taxon>
        <taxon>Cnidaria</taxon>
        <taxon>Hydrozoa</taxon>
        <taxon>Hydroidolina</taxon>
        <taxon>Leptothecata</taxon>
        <taxon>Obeliida</taxon>
        <taxon>Clytiidae</taxon>
        <taxon>Clytia</taxon>
    </lineage>
</organism>
<dbReference type="Pfam" id="PF00271">
    <property type="entry name" value="Helicase_C"/>
    <property type="match status" value="1"/>
</dbReference>
<dbReference type="PROSITE" id="PS51192">
    <property type="entry name" value="HELICASE_ATP_BIND_1"/>
    <property type="match status" value="1"/>
</dbReference>
<dbReference type="PANTHER" id="PTHR18934">
    <property type="entry name" value="ATP-DEPENDENT RNA HELICASE"/>
    <property type="match status" value="1"/>
</dbReference>
<sequence length="698" mass="80388">MSDIDLQNYVSDKLHEVLGMSDKNVVHYLIGLGKKTDDVEKYVKELNNVLGDEGNFQSVAKDIWNRIPRAVKGENMNRVKERIAKAEEVENQSYKMLSDTDEEDLVIRPTKVKKKKKDREKKKKKKDNTSSSEEDEEKHRLRDLRERDEYAERVKKRDKDKTRNVTEKSDKKAYDEAKKRLQMEEKDRRSLIPNLRDRARKDYVMKRKGEKVESLKEELDEDEKMFDERDLTEREKLERKYKKKIYKIATDYAEVEKEVKVQRYVMPSDKDGYVDTFEDKTVTDGSFVSEQHRWEDSKLDTAVMRFGAKDAKQKDEKHYELLLEEEQIAFVMADKMSGSRKHGDDDSKERLSEHDKKIMSIAETRKSLPIFKYRDLLLQAIEEHQVLIIEGETGSGKTTQLPQYLVEGGYTKDGKKVGCTQPRRVAAMSVAARVAQEMDVKLGNEVGYSIRFEDCSSEKTIVKYMTDGMLLREFLGEPDLESYSVMIIDEAHERTLHTDILFGLIKDIARFRSDIKLLISSATLDAEKFSSFFDDAPIFRIPGRRFPVDIFYTKAPEADYLDACVVTVLQIHLTQPLGDVLVFLSGQEEIETCNELLQERVRKLGTKIKELLILPIYANLPSDMQAKIFEPTPPGARKVVIATNIAETSLTIDGIVYVIDPGFCKQKSYNPRTGMESLVVTPVSKASANQRAGRAGRV</sequence>
<protein>
    <recommendedName>
        <fullName evidence="1">RNA helicase</fullName>
        <ecNumber evidence="1">3.6.4.13</ecNumber>
    </recommendedName>
</protein>
<dbReference type="PROSITE" id="PS00690">
    <property type="entry name" value="DEAH_ATP_HELICASE"/>
    <property type="match status" value="1"/>
</dbReference>
<dbReference type="InterPro" id="IPR014001">
    <property type="entry name" value="Helicase_ATP-bd"/>
</dbReference>
<dbReference type="FunFam" id="3.40.50.300:FF:000007">
    <property type="entry name" value="Pre-mRNA-splicing factor ATP-dependent RNA helicase"/>
    <property type="match status" value="1"/>
</dbReference>
<dbReference type="AlphaFoldDB" id="A0A7M5UD86"/>
<dbReference type="InterPro" id="IPR001650">
    <property type="entry name" value="Helicase_C-like"/>
</dbReference>
<dbReference type="PANTHER" id="PTHR18934:SF83">
    <property type="entry name" value="PRE-MRNA-SPLICING FACTOR ATP-DEPENDENT RNA HELICASE DHX16"/>
    <property type="match status" value="1"/>
</dbReference>
<keyword evidence="4" id="KW-0378">Hydrolase</keyword>
<evidence type="ECO:0000256" key="7">
    <source>
        <dbReference type="ARBA" id="ARBA00047984"/>
    </source>
</evidence>
<keyword evidence="6" id="KW-0508">mRNA splicing</keyword>
<dbReference type="CDD" id="cd18791">
    <property type="entry name" value="SF2_C_RHA"/>
    <property type="match status" value="1"/>
</dbReference>
<dbReference type="GO" id="GO:0003723">
    <property type="term" value="F:RNA binding"/>
    <property type="evidence" value="ECO:0007669"/>
    <property type="project" value="TreeGrafter"/>
</dbReference>
<evidence type="ECO:0000256" key="5">
    <source>
        <dbReference type="ARBA" id="ARBA00022840"/>
    </source>
</evidence>
<feature type="domain" description="Helicase C-terminal" evidence="10">
    <location>
        <begin position="567"/>
        <end position="698"/>
    </location>
</feature>
<dbReference type="OrthoDB" id="10253254at2759"/>
<dbReference type="SMART" id="SM00490">
    <property type="entry name" value="HELICc"/>
    <property type="match status" value="1"/>
</dbReference>
<keyword evidence="5" id="KW-0067">ATP-binding</keyword>
<proteinExistence type="predicted"/>
<evidence type="ECO:0000256" key="1">
    <source>
        <dbReference type="ARBA" id="ARBA00012552"/>
    </source>
</evidence>
<evidence type="ECO:0000313" key="12">
    <source>
        <dbReference type="Proteomes" id="UP000594262"/>
    </source>
</evidence>